<evidence type="ECO:0000256" key="2">
    <source>
        <dbReference type="ARBA" id="ARBA00007353"/>
    </source>
</evidence>
<dbReference type="AlphaFoldDB" id="A0A931IZ63"/>
<dbReference type="CDD" id="cd16833">
    <property type="entry name" value="YfiH"/>
    <property type="match status" value="1"/>
</dbReference>
<gene>
    <name evidence="10" type="ORF">I7X43_06475</name>
</gene>
<keyword evidence="3" id="KW-0808">Transferase</keyword>
<protein>
    <submittedName>
        <fullName evidence="10">Laccase domain-containing protein</fullName>
    </submittedName>
</protein>
<comment type="catalytic activity">
    <reaction evidence="7">
        <text>adenosine + H2O + H(+) = inosine + NH4(+)</text>
        <dbReference type="Rhea" id="RHEA:24408"/>
        <dbReference type="ChEBI" id="CHEBI:15377"/>
        <dbReference type="ChEBI" id="CHEBI:15378"/>
        <dbReference type="ChEBI" id="CHEBI:16335"/>
        <dbReference type="ChEBI" id="CHEBI:17596"/>
        <dbReference type="ChEBI" id="CHEBI:28938"/>
        <dbReference type="EC" id="3.5.4.4"/>
    </reaction>
    <physiologicalReaction direction="left-to-right" evidence="7">
        <dbReference type="Rhea" id="RHEA:24409"/>
    </physiologicalReaction>
</comment>
<dbReference type="InterPro" id="IPR038371">
    <property type="entry name" value="Cu_polyphenol_OxRdtase_sf"/>
</dbReference>
<keyword evidence="5" id="KW-0378">Hydrolase</keyword>
<comment type="catalytic activity">
    <reaction evidence="1">
        <text>inosine + phosphate = alpha-D-ribose 1-phosphate + hypoxanthine</text>
        <dbReference type="Rhea" id="RHEA:27646"/>
        <dbReference type="ChEBI" id="CHEBI:17368"/>
        <dbReference type="ChEBI" id="CHEBI:17596"/>
        <dbReference type="ChEBI" id="CHEBI:43474"/>
        <dbReference type="ChEBI" id="CHEBI:57720"/>
        <dbReference type="EC" id="2.4.2.1"/>
    </reaction>
    <physiologicalReaction direction="left-to-right" evidence="1">
        <dbReference type="Rhea" id="RHEA:27647"/>
    </physiologicalReaction>
</comment>
<evidence type="ECO:0000256" key="7">
    <source>
        <dbReference type="ARBA" id="ARBA00047989"/>
    </source>
</evidence>
<name>A0A931IZ63_9BURK</name>
<keyword evidence="4" id="KW-0479">Metal-binding</keyword>
<dbReference type="GO" id="GO:0005507">
    <property type="term" value="F:copper ion binding"/>
    <property type="evidence" value="ECO:0007669"/>
    <property type="project" value="TreeGrafter"/>
</dbReference>
<dbReference type="PANTHER" id="PTHR30616">
    <property type="entry name" value="UNCHARACTERIZED PROTEIN YFIH"/>
    <property type="match status" value="1"/>
</dbReference>
<comment type="catalytic activity">
    <reaction evidence="9">
        <text>S-methyl-5'-thioadenosine + phosphate = 5-(methylsulfanyl)-alpha-D-ribose 1-phosphate + adenine</text>
        <dbReference type="Rhea" id="RHEA:11852"/>
        <dbReference type="ChEBI" id="CHEBI:16708"/>
        <dbReference type="ChEBI" id="CHEBI:17509"/>
        <dbReference type="ChEBI" id="CHEBI:43474"/>
        <dbReference type="ChEBI" id="CHEBI:58533"/>
        <dbReference type="EC" id="2.4.2.28"/>
    </reaction>
    <physiologicalReaction direction="left-to-right" evidence="9">
        <dbReference type="Rhea" id="RHEA:11853"/>
    </physiologicalReaction>
</comment>
<comment type="similarity">
    <text evidence="2">Belongs to the purine nucleoside phosphorylase YfiH/LACC1 family.</text>
</comment>
<evidence type="ECO:0000256" key="3">
    <source>
        <dbReference type="ARBA" id="ARBA00022679"/>
    </source>
</evidence>
<dbReference type="InterPro" id="IPR011324">
    <property type="entry name" value="Cytotoxic_necrot_fac-like_cat"/>
</dbReference>
<dbReference type="InterPro" id="IPR003730">
    <property type="entry name" value="Cu_polyphenol_OxRdtase"/>
</dbReference>
<organism evidence="10 11">
    <name type="scientific">Inhella gelatinilytica</name>
    <dbReference type="NCBI Taxonomy" id="2795030"/>
    <lineage>
        <taxon>Bacteria</taxon>
        <taxon>Pseudomonadati</taxon>
        <taxon>Pseudomonadota</taxon>
        <taxon>Betaproteobacteria</taxon>
        <taxon>Burkholderiales</taxon>
        <taxon>Sphaerotilaceae</taxon>
        <taxon>Inhella</taxon>
    </lineage>
</organism>
<evidence type="ECO:0000313" key="10">
    <source>
        <dbReference type="EMBL" id="MBH9552496.1"/>
    </source>
</evidence>
<evidence type="ECO:0000256" key="8">
    <source>
        <dbReference type="ARBA" id="ARBA00048968"/>
    </source>
</evidence>
<dbReference type="GO" id="GO:0016787">
    <property type="term" value="F:hydrolase activity"/>
    <property type="evidence" value="ECO:0007669"/>
    <property type="project" value="UniProtKB-KW"/>
</dbReference>
<dbReference type="PANTHER" id="PTHR30616:SF2">
    <property type="entry name" value="PURINE NUCLEOSIDE PHOSPHORYLASE LACC1"/>
    <property type="match status" value="1"/>
</dbReference>
<evidence type="ECO:0000256" key="5">
    <source>
        <dbReference type="ARBA" id="ARBA00022801"/>
    </source>
</evidence>
<keyword evidence="11" id="KW-1185">Reference proteome</keyword>
<sequence>MPSEATLLTPVPLGAGVLAGYTTRAGGVSEGGWASLNLGAHVGDRPEAVQENRARVARALGGQPLYLDQVHGAEVVQAAGGGESADAQWCTAAGPWLAILVADCLPVLWVARDAQGRARAVAASHAGWRGLAAGVLENTARALRQAVPACQLQAWLGPCIGPEAFEVGEPVLRAFGGAPGQERSGFRFQAGADGSPRWRADLQALATERLTALGVQALQAEPRCTVSDASRFFSFRRDGAVSGRFGAFIRLT</sequence>
<comment type="catalytic activity">
    <reaction evidence="8">
        <text>adenosine + phosphate = alpha-D-ribose 1-phosphate + adenine</text>
        <dbReference type="Rhea" id="RHEA:27642"/>
        <dbReference type="ChEBI" id="CHEBI:16335"/>
        <dbReference type="ChEBI" id="CHEBI:16708"/>
        <dbReference type="ChEBI" id="CHEBI:43474"/>
        <dbReference type="ChEBI" id="CHEBI:57720"/>
        <dbReference type="EC" id="2.4.2.1"/>
    </reaction>
    <physiologicalReaction direction="left-to-right" evidence="8">
        <dbReference type="Rhea" id="RHEA:27643"/>
    </physiologicalReaction>
</comment>
<dbReference type="Proteomes" id="UP000620139">
    <property type="component" value="Unassembled WGS sequence"/>
</dbReference>
<evidence type="ECO:0000256" key="6">
    <source>
        <dbReference type="ARBA" id="ARBA00022833"/>
    </source>
</evidence>
<reference evidence="10" key="1">
    <citation type="submission" date="2020-12" db="EMBL/GenBank/DDBJ databases">
        <title>The genome sequence of Inhella sp. 4Y17.</title>
        <authorList>
            <person name="Liu Y."/>
        </authorList>
    </citation>
    <scope>NUCLEOTIDE SEQUENCE</scope>
    <source>
        <strain evidence="10">4Y10</strain>
    </source>
</reference>
<dbReference type="Pfam" id="PF02578">
    <property type="entry name" value="Cu-oxidase_4"/>
    <property type="match status" value="1"/>
</dbReference>
<evidence type="ECO:0000313" key="11">
    <source>
        <dbReference type="Proteomes" id="UP000620139"/>
    </source>
</evidence>
<dbReference type="GO" id="GO:0017061">
    <property type="term" value="F:S-methyl-5-thioadenosine phosphorylase activity"/>
    <property type="evidence" value="ECO:0007669"/>
    <property type="project" value="UniProtKB-EC"/>
</dbReference>
<accession>A0A931IZ63</accession>
<dbReference type="RefSeq" id="WP_198100102.1">
    <property type="nucleotide sequence ID" value="NZ_JAEDAL010000002.1"/>
</dbReference>
<dbReference type="SUPFAM" id="SSF64438">
    <property type="entry name" value="CNF1/YfiH-like putative cysteine hydrolases"/>
    <property type="match status" value="1"/>
</dbReference>
<evidence type="ECO:0000256" key="4">
    <source>
        <dbReference type="ARBA" id="ARBA00022723"/>
    </source>
</evidence>
<proteinExistence type="inferred from homology"/>
<evidence type="ECO:0000256" key="1">
    <source>
        <dbReference type="ARBA" id="ARBA00000553"/>
    </source>
</evidence>
<comment type="caution">
    <text evidence="10">The sequence shown here is derived from an EMBL/GenBank/DDBJ whole genome shotgun (WGS) entry which is preliminary data.</text>
</comment>
<dbReference type="Gene3D" id="3.60.140.10">
    <property type="entry name" value="CNF1/YfiH-like putative cysteine hydrolases"/>
    <property type="match status" value="1"/>
</dbReference>
<keyword evidence="6" id="KW-0862">Zinc</keyword>
<evidence type="ECO:0000256" key="9">
    <source>
        <dbReference type="ARBA" id="ARBA00049893"/>
    </source>
</evidence>
<dbReference type="EMBL" id="JAEDAL010000002">
    <property type="protein sequence ID" value="MBH9552496.1"/>
    <property type="molecule type" value="Genomic_DNA"/>
</dbReference>